<gene>
    <name evidence="2" type="ORF">NCTC12961_02014</name>
</gene>
<evidence type="ECO:0000313" key="3">
    <source>
        <dbReference type="Proteomes" id="UP000248897"/>
    </source>
</evidence>
<evidence type="ECO:0000313" key="2">
    <source>
        <dbReference type="EMBL" id="SQI36101.1"/>
    </source>
</evidence>
<feature type="region of interest" description="Disordered" evidence="1">
    <location>
        <begin position="14"/>
        <end position="38"/>
    </location>
</feature>
<organism evidence="2 3">
    <name type="scientific">Serratia plymuthica</name>
    <dbReference type="NCBI Taxonomy" id="82996"/>
    <lineage>
        <taxon>Bacteria</taxon>
        <taxon>Pseudomonadati</taxon>
        <taxon>Pseudomonadota</taxon>
        <taxon>Gammaproteobacteria</taxon>
        <taxon>Enterobacterales</taxon>
        <taxon>Yersiniaceae</taxon>
        <taxon>Serratia</taxon>
    </lineage>
</organism>
<feature type="compositionally biased region" description="Acidic residues" evidence="1">
    <location>
        <begin position="14"/>
        <end position="29"/>
    </location>
</feature>
<proteinExistence type="predicted"/>
<accession>A0A2X4UB20</accession>
<reference evidence="2 3" key="1">
    <citation type="submission" date="2018-06" db="EMBL/GenBank/DDBJ databases">
        <authorList>
            <consortium name="Pathogen Informatics"/>
            <person name="Doyle S."/>
        </authorList>
    </citation>
    <scope>NUCLEOTIDE SEQUENCE [LARGE SCALE GENOMIC DNA]</scope>
    <source>
        <strain evidence="2 3">NCTC12961</strain>
    </source>
</reference>
<dbReference type="Proteomes" id="UP000248897">
    <property type="component" value="Chromosome 1"/>
</dbReference>
<sequence length="38" mass="4019">MLIIRLYTGPVFVGDDEEQDNDTTTDAEDAAAVGSFAA</sequence>
<dbReference type="EMBL" id="LS483469">
    <property type="protein sequence ID" value="SQI36101.1"/>
    <property type="molecule type" value="Genomic_DNA"/>
</dbReference>
<protein>
    <submittedName>
        <fullName evidence="2">Uncharacterized protein</fullName>
    </submittedName>
</protein>
<evidence type="ECO:0000256" key="1">
    <source>
        <dbReference type="SAM" id="MobiDB-lite"/>
    </source>
</evidence>
<dbReference type="AlphaFoldDB" id="A0A2X4UB20"/>
<name>A0A2X4UB20_SERPL</name>